<dbReference type="EMBL" id="JAZHOJ010000009">
    <property type="protein sequence ID" value="MFK7003345.1"/>
    <property type="molecule type" value="Genomic_DNA"/>
</dbReference>
<feature type="transmembrane region" description="Helical" evidence="1">
    <location>
        <begin position="374"/>
        <end position="391"/>
    </location>
</feature>
<feature type="transmembrane region" description="Helical" evidence="1">
    <location>
        <begin position="118"/>
        <end position="137"/>
    </location>
</feature>
<feature type="transmembrane region" description="Helical" evidence="1">
    <location>
        <begin position="92"/>
        <end position="111"/>
    </location>
</feature>
<comment type="caution">
    <text evidence="2">The sequence shown here is derived from an EMBL/GenBank/DDBJ whole genome shotgun (WGS) entry which is preliminary data.</text>
</comment>
<proteinExistence type="predicted"/>
<keyword evidence="1" id="KW-0472">Membrane</keyword>
<evidence type="ECO:0000313" key="2">
    <source>
        <dbReference type="EMBL" id="MFK7003345.1"/>
    </source>
</evidence>
<name>A0ABW8PFJ2_9FLAO</name>
<keyword evidence="3" id="KW-1185">Reference proteome</keyword>
<dbReference type="RefSeq" id="WP_103681627.1">
    <property type="nucleotide sequence ID" value="NZ_JAZHOJ010000009.1"/>
</dbReference>
<reference evidence="2 3" key="1">
    <citation type="submission" date="2024-02" db="EMBL/GenBank/DDBJ databases">
        <title>Comparative Genomic Analysis of Flavobacterium Species Causing Columnaris Disease of Freshwater Fish in Thailand: Insights into Virulence and Resistance Mechanisms.</title>
        <authorList>
            <person name="Nguyen D."/>
            <person name="Chokmangmeepisarn P."/>
            <person name="Khianchaikhan K."/>
            <person name="Morishita M."/>
            <person name="Bunnoy A."/>
            <person name="Rodkhum C."/>
        </authorList>
    </citation>
    <scope>NUCLEOTIDE SEQUENCE [LARGE SCALE GENOMIC DNA]</scope>
    <source>
        <strain evidence="2 3">PCBSB2203</strain>
    </source>
</reference>
<keyword evidence="1" id="KW-0812">Transmembrane</keyword>
<feature type="transmembrane region" description="Helical" evidence="1">
    <location>
        <begin position="7"/>
        <end position="25"/>
    </location>
</feature>
<accession>A0ABW8PFJ2</accession>
<dbReference type="Proteomes" id="UP001621713">
    <property type="component" value="Unassembled WGS sequence"/>
</dbReference>
<feature type="transmembrane region" description="Helical" evidence="1">
    <location>
        <begin position="218"/>
        <end position="242"/>
    </location>
</feature>
<keyword evidence="1" id="KW-1133">Transmembrane helix</keyword>
<evidence type="ECO:0000313" key="3">
    <source>
        <dbReference type="Proteomes" id="UP001621713"/>
    </source>
</evidence>
<feature type="transmembrane region" description="Helical" evidence="1">
    <location>
        <begin position="180"/>
        <end position="206"/>
    </location>
</feature>
<feature type="transmembrane region" description="Helical" evidence="1">
    <location>
        <begin position="306"/>
        <end position="324"/>
    </location>
</feature>
<organism evidence="2 3">
    <name type="scientific">Flavobacterium covae</name>
    <dbReference type="NCBI Taxonomy" id="2906076"/>
    <lineage>
        <taxon>Bacteria</taxon>
        <taxon>Pseudomonadati</taxon>
        <taxon>Bacteroidota</taxon>
        <taxon>Flavobacteriia</taxon>
        <taxon>Flavobacteriales</taxon>
        <taxon>Flavobacteriaceae</taxon>
        <taxon>Flavobacterium</taxon>
    </lineage>
</organism>
<feature type="transmembrane region" description="Helical" evidence="1">
    <location>
        <begin position="281"/>
        <end position="299"/>
    </location>
</feature>
<sequence>MKKIKDVPFWFVVFFNLMIASGFYWQQKEATVLDLSSDLANIIPICKKIDDPSLFSKDLFLADIKDVEYYTPFYVETLRFIAKFVDHNYIKALNILGLITHFMFGILWYLAFLKMYRFSWIAFLMSILVRGIVWPPGGELLGISELWTIMPRTLFHAFLPLPFLIYTYQKKEKILTPSLSLGIISNFHPISGIGGFIMYLSLYISYRFLEERRCEKKIIGQSISIALFFTIGVFPFITNYFSHIDNIVKVDKQLFNDAFLTRIPEVFINPLQFIVQWNRKVFWFFLFSFFLFIFLDQSHKKKISKILFFTIIVIFIMSNSIYYIENFINQIAGTSLRMAFQFIRFQKIILILLEISFGFLLIEFIERFKLKKRYQMFGIFSFVFLLVFSHTRVIGKLPLIGDDLGKSILPEIFRINTQKTNHKKSDLITIIEYIKKNTSKDELFYGHFLVRAGADRSVYLDGKGAGMLIEGNPIKFMNWYNDYNQFTKLNGQKQLEFLKQKKVNYIISKEKYFLEKLIETKTYKLYKL</sequence>
<evidence type="ECO:0000256" key="1">
    <source>
        <dbReference type="SAM" id="Phobius"/>
    </source>
</evidence>
<feature type="transmembrane region" description="Helical" evidence="1">
    <location>
        <begin position="344"/>
        <end position="362"/>
    </location>
</feature>
<protein>
    <submittedName>
        <fullName evidence="2">Uncharacterized protein</fullName>
    </submittedName>
</protein>
<gene>
    <name evidence="2" type="ORF">V3467_05710</name>
</gene>